<name>A0A8H7Y4F6_PSICU</name>
<dbReference type="OrthoDB" id="3006414at2759"/>
<accession>A0A8H7Y4F6</accession>
<sequence>MSDIPVIAFGPRPDIYYIGLGMRYYAPGMPASAQGTISKWPAIQIKWMSIDADGAFMARDAYSSRVEYDTRVTPDAISKLHATPAAEYITFGPNKKNFCAIMSGGTWSSYLENENIKNLRVIEASVGGPDVFNRALDGILFGKGSTMIFMFKNCFSYYTDHETENTAVEKLMDDYINRQPPWTIERGSALCQWNVNYYFLKFRNTQTNAIMMHWNLPDAMAQQLADLKASFATQESKQAIANHQQQGMIQATNNFALAVHANNAMRAVFFPSQYGYY</sequence>
<proteinExistence type="predicted"/>
<protein>
    <submittedName>
        <fullName evidence="1">Uncharacterized protein</fullName>
    </submittedName>
</protein>
<comment type="caution">
    <text evidence="1">The sequence shown here is derived from an EMBL/GenBank/DDBJ whole genome shotgun (WGS) entry which is preliminary data.</text>
</comment>
<organism evidence="1">
    <name type="scientific">Psilocybe cubensis</name>
    <name type="common">Psychedelic mushroom</name>
    <name type="synonym">Stropharia cubensis</name>
    <dbReference type="NCBI Taxonomy" id="181762"/>
    <lineage>
        <taxon>Eukaryota</taxon>
        <taxon>Fungi</taxon>
        <taxon>Dikarya</taxon>
        <taxon>Basidiomycota</taxon>
        <taxon>Agaricomycotina</taxon>
        <taxon>Agaricomycetes</taxon>
        <taxon>Agaricomycetidae</taxon>
        <taxon>Agaricales</taxon>
        <taxon>Agaricineae</taxon>
        <taxon>Strophariaceae</taxon>
        <taxon>Psilocybe</taxon>
    </lineage>
</organism>
<gene>
    <name evidence="1" type="ORF">JR316_001739</name>
</gene>
<dbReference type="AlphaFoldDB" id="A0A8H7Y4F6"/>
<reference evidence="1" key="1">
    <citation type="submission" date="2021-02" db="EMBL/GenBank/DDBJ databases">
        <title>Psilocybe cubensis genome.</title>
        <authorList>
            <person name="Mckernan K.J."/>
            <person name="Crawford S."/>
            <person name="Trippe A."/>
            <person name="Kane L.T."/>
            <person name="Mclaughlin S."/>
        </authorList>
    </citation>
    <scope>NUCLEOTIDE SEQUENCE [LARGE SCALE GENOMIC DNA]</scope>
    <source>
        <strain evidence="1">MGC-MH-2018</strain>
    </source>
</reference>
<evidence type="ECO:0000313" key="1">
    <source>
        <dbReference type="EMBL" id="KAG5172242.1"/>
    </source>
</evidence>
<dbReference type="EMBL" id="JAFIQS010000002">
    <property type="protein sequence ID" value="KAG5172242.1"/>
    <property type="molecule type" value="Genomic_DNA"/>
</dbReference>